<dbReference type="PANTHER" id="PTHR30035">
    <property type="entry name" value="LIPOPROTEIN VACJ-RELATED"/>
    <property type="match status" value="1"/>
</dbReference>
<feature type="compositionally biased region" description="Polar residues" evidence="3">
    <location>
        <begin position="32"/>
        <end position="50"/>
    </location>
</feature>
<keyword evidence="2 4" id="KW-0732">Signal</keyword>
<dbReference type="AlphaFoldDB" id="A0A8J6TKZ2"/>
<gene>
    <name evidence="5" type="ORF">H8E23_05430</name>
</gene>
<feature type="chain" id="PRO_5035290726" evidence="4">
    <location>
        <begin position="25"/>
        <end position="279"/>
    </location>
</feature>
<reference evidence="5 6" key="1">
    <citation type="submission" date="2020-08" db="EMBL/GenBank/DDBJ databases">
        <title>Bridging the membrane lipid divide: bacteria of the FCB group superphylum have the potential to synthesize archaeal ether lipids.</title>
        <authorList>
            <person name="Villanueva L."/>
            <person name="Von Meijenfeldt F.A.B."/>
            <person name="Westbye A.B."/>
            <person name="Yadav S."/>
            <person name="Hopmans E.C."/>
            <person name="Dutilh B.E."/>
            <person name="Sinninghe Damste J.S."/>
        </authorList>
    </citation>
    <scope>NUCLEOTIDE SEQUENCE [LARGE SCALE GENOMIC DNA]</scope>
    <source>
        <strain evidence="5">NIOZ-UU30</strain>
    </source>
</reference>
<feature type="region of interest" description="Disordered" evidence="3">
    <location>
        <begin position="28"/>
        <end position="63"/>
    </location>
</feature>
<comment type="caution">
    <text evidence="5">The sequence shown here is derived from an EMBL/GenBank/DDBJ whole genome shotgun (WGS) entry which is preliminary data.</text>
</comment>
<evidence type="ECO:0000313" key="6">
    <source>
        <dbReference type="Proteomes" id="UP000603434"/>
    </source>
</evidence>
<proteinExistence type="inferred from homology"/>
<evidence type="ECO:0000256" key="4">
    <source>
        <dbReference type="SAM" id="SignalP"/>
    </source>
</evidence>
<dbReference type="PROSITE" id="PS51257">
    <property type="entry name" value="PROKAR_LIPOPROTEIN"/>
    <property type="match status" value="1"/>
</dbReference>
<dbReference type="Pfam" id="PF04333">
    <property type="entry name" value="MlaA"/>
    <property type="match status" value="1"/>
</dbReference>
<evidence type="ECO:0000256" key="3">
    <source>
        <dbReference type="SAM" id="MobiDB-lite"/>
    </source>
</evidence>
<accession>A0A8J6TKZ2</accession>
<dbReference type="GO" id="GO:0120010">
    <property type="term" value="P:intermembrane phospholipid transfer"/>
    <property type="evidence" value="ECO:0007669"/>
    <property type="project" value="TreeGrafter"/>
</dbReference>
<dbReference type="PANTHER" id="PTHR30035:SF3">
    <property type="entry name" value="INTERMEMBRANE PHOSPHOLIPID TRANSPORT SYSTEM LIPOPROTEIN MLAA"/>
    <property type="match status" value="1"/>
</dbReference>
<dbReference type="PRINTS" id="PR01805">
    <property type="entry name" value="VACJLIPOPROT"/>
</dbReference>
<name>A0A8J6TKZ2_9BACT</name>
<keyword evidence="5" id="KW-0449">Lipoprotein</keyword>
<evidence type="ECO:0000256" key="1">
    <source>
        <dbReference type="ARBA" id="ARBA00010634"/>
    </source>
</evidence>
<dbReference type="Proteomes" id="UP000603434">
    <property type="component" value="Unassembled WGS sequence"/>
</dbReference>
<sequence length="279" mass="31084">MNKKDLIHLLLLLLLAAFLSSGCAHKPAASSGPVSPNSRLHQDRQVTTAKAKQAPTDSDMESAADSDFFDDEFEKDKVTIADPLYHWNLAMFHLNDKLYFCVLKPLAVLYKELTPDIFRTGVKNFFRNITAPIRLVNCVLQGKREAFAVELTRFVLNTTVGVLGLGSPADDHPKLGPPDEEDLGQTLAKYGLGNGLYIIWPVLGPSTLRDSIGMTGDFFLNPVSHVDPWEDELALKGFEKVNKTSFQIGTYEALKKAAIDPYTALRDVYLQFRKNKVQQ</sequence>
<dbReference type="InterPro" id="IPR007428">
    <property type="entry name" value="MlaA"/>
</dbReference>
<dbReference type="EMBL" id="JACNJH010000108">
    <property type="protein sequence ID" value="MBC8360819.1"/>
    <property type="molecule type" value="Genomic_DNA"/>
</dbReference>
<dbReference type="GO" id="GO:0016020">
    <property type="term" value="C:membrane"/>
    <property type="evidence" value="ECO:0007669"/>
    <property type="project" value="InterPro"/>
</dbReference>
<evidence type="ECO:0000256" key="2">
    <source>
        <dbReference type="ARBA" id="ARBA00022729"/>
    </source>
</evidence>
<evidence type="ECO:0000313" key="5">
    <source>
        <dbReference type="EMBL" id="MBC8360819.1"/>
    </source>
</evidence>
<comment type="similarity">
    <text evidence="1">Belongs to the MlaA family.</text>
</comment>
<organism evidence="5 6">
    <name type="scientific">Candidatus Desulfatibia profunda</name>
    <dbReference type="NCBI Taxonomy" id="2841695"/>
    <lineage>
        <taxon>Bacteria</taxon>
        <taxon>Pseudomonadati</taxon>
        <taxon>Thermodesulfobacteriota</taxon>
        <taxon>Desulfobacteria</taxon>
        <taxon>Desulfobacterales</taxon>
        <taxon>Desulfobacterales incertae sedis</taxon>
        <taxon>Candidatus Desulfatibia</taxon>
    </lineage>
</organism>
<protein>
    <submittedName>
        <fullName evidence="5">VacJ family lipoprotein</fullName>
    </submittedName>
</protein>
<feature type="signal peptide" evidence="4">
    <location>
        <begin position="1"/>
        <end position="24"/>
    </location>
</feature>